<sequence length="465" mass="51727">MAPLPFLQQSIADAILSAALRTLPSILDLTLNDLGYTGLSTSHDLSFQTELASRLAIPIEKPWDPEMSLRDVVQHLSTPILSEAGQQCSSLPTQSTSRSIPSDTPTRYEYGDDIINTHVSNFLSSISLSDEPSFLLGHLPSSDTRHLLLAGPDGSSLICALLERLTRRPFPSELETITVVVRGASTEEAYARLVGSLGSRGYNVPAIMGGIDQVDVQVIEWDGPTGEGLNIKAKNGLEGGVDTIIVCGSEDPEEDLIQLTLLLCKIGLARRQKNFHFISPRHGPCDFIEPPGSVPSPSCAMSEHRETIPDFRSEPLIEPPLSTQYHSPYPSSASTCSTRYMVSFEHQAATSIVDRIFFVVPEEELDAQASSLGIPKMKFIRWGTLLDKLKSSMYPSFQILSKKDWIEHLQSRFGSIEDVSMWIEEMEEWTEKWVESGKYEEEEEEESIINLIDCWVRDWEDLLID</sequence>
<reference evidence="1" key="1">
    <citation type="submission" date="2014-08" db="EMBL/GenBank/DDBJ databases">
        <authorList>
            <person name="Sharma Rahul"/>
            <person name="Thines Marco"/>
        </authorList>
    </citation>
    <scope>NUCLEOTIDE SEQUENCE</scope>
</reference>
<protein>
    <submittedName>
        <fullName evidence="1">Uncharacterized protein</fullName>
    </submittedName>
</protein>
<organism evidence="1">
    <name type="scientific">Phaffia rhodozyma</name>
    <name type="common">Yeast</name>
    <name type="synonym">Xanthophyllomyces dendrorhous</name>
    <dbReference type="NCBI Taxonomy" id="264483"/>
    <lineage>
        <taxon>Eukaryota</taxon>
        <taxon>Fungi</taxon>
        <taxon>Dikarya</taxon>
        <taxon>Basidiomycota</taxon>
        <taxon>Agaricomycotina</taxon>
        <taxon>Tremellomycetes</taxon>
        <taxon>Cystofilobasidiales</taxon>
        <taxon>Mrakiaceae</taxon>
        <taxon>Phaffia</taxon>
    </lineage>
</organism>
<proteinExistence type="predicted"/>
<dbReference type="EMBL" id="LN483142">
    <property type="protein sequence ID" value="CED82801.1"/>
    <property type="molecule type" value="Genomic_DNA"/>
</dbReference>
<evidence type="ECO:0000313" key="1">
    <source>
        <dbReference type="EMBL" id="CED82801.1"/>
    </source>
</evidence>
<accession>A0A0F7SN65</accession>
<name>A0A0F7SN65_PHARH</name>
<dbReference type="AlphaFoldDB" id="A0A0F7SN65"/>